<dbReference type="Gene3D" id="2.160.20.80">
    <property type="entry name" value="E3 ubiquitin-protein ligase SopA"/>
    <property type="match status" value="1"/>
</dbReference>
<evidence type="ECO:0000256" key="2">
    <source>
        <dbReference type="SAM" id="Phobius"/>
    </source>
</evidence>
<dbReference type="EMBL" id="MQVS01000018">
    <property type="protein sequence ID" value="OKL50723.1"/>
    <property type="molecule type" value="Genomic_DNA"/>
</dbReference>
<feature type="transmembrane region" description="Helical" evidence="2">
    <location>
        <begin position="71"/>
        <end position="91"/>
    </location>
</feature>
<organism evidence="3 4">
    <name type="scientific">Buchananella hordeovulneris</name>
    <dbReference type="NCBI Taxonomy" id="52770"/>
    <lineage>
        <taxon>Bacteria</taxon>
        <taxon>Bacillati</taxon>
        <taxon>Actinomycetota</taxon>
        <taxon>Actinomycetes</taxon>
        <taxon>Actinomycetales</taxon>
        <taxon>Actinomycetaceae</taxon>
        <taxon>Buchananella</taxon>
    </lineage>
</organism>
<dbReference type="InterPro" id="IPR001646">
    <property type="entry name" value="5peptide_repeat"/>
</dbReference>
<keyword evidence="2" id="KW-0812">Transmembrane</keyword>
<protein>
    <recommendedName>
        <fullName evidence="5">Pentapeptide repeat-containing protein</fullName>
    </recommendedName>
</protein>
<gene>
    <name evidence="3" type="ORF">BSZ40_11025</name>
</gene>
<sequence>MVGVLAAGLRLVYLWDRHQNISSSPDPNEDRPQFFQLFDWCVITFVGAVALLGVSWKIWGTLFASNEDPAAQATAALSTVAGLGGAVFLVVKYRTQALAERQEVREEEAAQRDKERLTDEREKAQRELKRAKQEDLASRFSEAIRMLGDAAPSTRIAGVHALTDIADSEKGPYKQRVVDILCGYLRTDRLEKDAEGNTRYHLSEDGTPDTSRPISRDGAVESTIIQVMAAHLRAADPDDLEKGSADGSLSGEQLWCACDFDLHEAKIAERANFSDCTFAGTITLTDAEFYHYVNFNRTHFLATTLINATIFHRETHIKKAAFLGATRLELMHFHDKADFSETSFFTEQDLDSSTFRGEADFSKCIFHKEANFRGVEFHDAAAFKSTMFHGATYFWASTFAGRVDFMEAEFLDDAQFNDSDMAARHALKESPCTFRGYTLFSDAKFHKGASFHATFEGHAVFCGTCFGDHVSFSKSRFSSEADFHSATFSGGARFANTEFSEQPSFAEAIFDRPPEFDAAVKLDPKTKLPPGAKWADEVDEDPPGESA</sequence>
<feature type="region of interest" description="Disordered" evidence="1">
    <location>
        <begin position="196"/>
        <end position="215"/>
    </location>
</feature>
<feature type="transmembrane region" description="Helical" evidence="2">
    <location>
        <begin position="37"/>
        <end position="59"/>
    </location>
</feature>
<evidence type="ECO:0000313" key="4">
    <source>
        <dbReference type="Proteomes" id="UP000185612"/>
    </source>
</evidence>
<keyword evidence="2" id="KW-1133">Transmembrane helix</keyword>
<feature type="compositionally biased region" description="Acidic residues" evidence="1">
    <location>
        <begin position="537"/>
        <end position="547"/>
    </location>
</feature>
<dbReference type="InParanoid" id="A0A1Q5PT38"/>
<comment type="caution">
    <text evidence="3">The sequence shown here is derived from an EMBL/GenBank/DDBJ whole genome shotgun (WGS) entry which is preliminary data.</text>
</comment>
<proteinExistence type="predicted"/>
<evidence type="ECO:0000256" key="1">
    <source>
        <dbReference type="SAM" id="MobiDB-lite"/>
    </source>
</evidence>
<feature type="region of interest" description="Disordered" evidence="1">
    <location>
        <begin position="522"/>
        <end position="547"/>
    </location>
</feature>
<keyword evidence="4" id="KW-1185">Reference proteome</keyword>
<dbReference type="Pfam" id="PF13576">
    <property type="entry name" value="Pentapeptide_3"/>
    <property type="match status" value="2"/>
</dbReference>
<evidence type="ECO:0008006" key="5">
    <source>
        <dbReference type="Google" id="ProtNLM"/>
    </source>
</evidence>
<evidence type="ECO:0000313" key="3">
    <source>
        <dbReference type="EMBL" id="OKL50723.1"/>
    </source>
</evidence>
<name>A0A1Q5PT38_9ACTO</name>
<feature type="region of interest" description="Disordered" evidence="1">
    <location>
        <begin position="106"/>
        <end position="129"/>
    </location>
</feature>
<reference evidence="4" key="1">
    <citation type="submission" date="2016-12" db="EMBL/GenBank/DDBJ databases">
        <authorList>
            <person name="Meng X."/>
        </authorList>
    </citation>
    <scope>NUCLEOTIDE SEQUENCE [LARGE SCALE GENOMIC DNA]</scope>
    <source>
        <strain evidence="4">DSM 20732</strain>
    </source>
</reference>
<dbReference type="AlphaFoldDB" id="A0A1Q5PT38"/>
<keyword evidence="2" id="KW-0472">Membrane</keyword>
<dbReference type="STRING" id="52770.BSZ40_11025"/>
<dbReference type="Proteomes" id="UP000185612">
    <property type="component" value="Unassembled WGS sequence"/>
</dbReference>
<accession>A0A1Q5PT38</accession>